<name>A0A8T1MYC2_CLOSI</name>
<evidence type="ECO:0000313" key="2">
    <source>
        <dbReference type="EMBL" id="KAG5454367.1"/>
    </source>
</evidence>
<evidence type="ECO:0000256" key="1">
    <source>
        <dbReference type="SAM" id="MobiDB-lite"/>
    </source>
</evidence>
<protein>
    <submittedName>
        <fullName evidence="2">Uncharacterized protein</fullName>
    </submittedName>
</protein>
<sequence length="158" mass="18117">MNSSTRAMDSLVKWLFFVKPFLSKFLQPARKRKKTLRVAQLFYPTMRSEIQSAQNELSETLNLVKTRSPANGSQLINLELAVDAYTLSEPVYFLMVSRQLSPHWANTMLIRRLNKTLHAPKELRLPVPDYRPPHSDSQPSLRGLGLNSLPSQFDAHKL</sequence>
<dbReference type="Proteomes" id="UP000286415">
    <property type="component" value="Unassembled WGS sequence"/>
</dbReference>
<evidence type="ECO:0000313" key="3">
    <source>
        <dbReference type="Proteomes" id="UP000286415"/>
    </source>
</evidence>
<reference evidence="2 3" key="1">
    <citation type="journal article" date="2018" name="Biotechnol. Adv.">
        <title>Improved genomic resources and new bioinformatic workflow for the carcinogenic parasite Clonorchis sinensis: Biotechnological implications.</title>
        <authorList>
            <person name="Wang D."/>
            <person name="Korhonen P.K."/>
            <person name="Gasser R.B."/>
            <person name="Young N.D."/>
        </authorList>
    </citation>
    <scope>NUCLEOTIDE SEQUENCE [LARGE SCALE GENOMIC DNA]</scope>
    <source>
        <strain evidence="2">Cs-k2</strain>
    </source>
</reference>
<comment type="caution">
    <text evidence="2">The sequence shown here is derived from an EMBL/GenBank/DDBJ whole genome shotgun (WGS) entry which is preliminary data.</text>
</comment>
<dbReference type="EMBL" id="NIRI02000010">
    <property type="protein sequence ID" value="KAG5454367.1"/>
    <property type="molecule type" value="Genomic_DNA"/>
</dbReference>
<reference evidence="2 3" key="2">
    <citation type="journal article" date="2021" name="Genomics">
        <title>High-quality reference genome for Clonorchis sinensis.</title>
        <authorList>
            <person name="Young N.D."/>
            <person name="Stroehlein A.J."/>
            <person name="Kinkar L."/>
            <person name="Wang T."/>
            <person name="Sohn W.M."/>
            <person name="Chang B.C.H."/>
            <person name="Kaur P."/>
            <person name="Weisz D."/>
            <person name="Dudchenko O."/>
            <person name="Aiden E.L."/>
            <person name="Korhonen P.K."/>
            <person name="Gasser R.B."/>
        </authorList>
    </citation>
    <scope>NUCLEOTIDE SEQUENCE [LARGE SCALE GENOMIC DNA]</scope>
    <source>
        <strain evidence="2">Cs-k2</strain>
    </source>
</reference>
<dbReference type="AlphaFoldDB" id="A0A8T1MYC2"/>
<accession>A0A8T1MYC2</accession>
<gene>
    <name evidence="2" type="ORF">CSKR_201988</name>
</gene>
<organism evidence="2 3">
    <name type="scientific">Clonorchis sinensis</name>
    <name type="common">Chinese liver fluke</name>
    <dbReference type="NCBI Taxonomy" id="79923"/>
    <lineage>
        <taxon>Eukaryota</taxon>
        <taxon>Metazoa</taxon>
        <taxon>Spiralia</taxon>
        <taxon>Lophotrochozoa</taxon>
        <taxon>Platyhelminthes</taxon>
        <taxon>Trematoda</taxon>
        <taxon>Digenea</taxon>
        <taxon>Opisthorchiida</taxon>
        <taxon>Opisthorchiata</taxon>
        <taxon>Opisthorchiidae</taxon>
        <taxon>Clonorchis</taxon>
    </lineage>
</organism>
<feature type="region of interest" description="Disordered" evidence="1">
    <location>
        <begin position="124"/>
        <end position="158"/>
    </location>
</feature>
<keyword evidence="3" id="KW-1185">Reference proteome</keyword>
<proteinExistence type="predicted"/>